<dbReference type="GO" id="GO:0005737">
    <property type="term" value="C:cytoplasm"/>
    <property type="evidence" value="ECO:0007669"/>
    <property type="project" value="TreeGrafter"/>
</dbReference>
<protein>
    <submittedName>
        <fullName evidence="3">Biotin/acetyl-CoA-carboxylase ligase</fullName>
    </submittedName>
</protein>
<evidence type="ECO:0000313" key="4">
    <source>
        <dbReference type="Proteomes" id="UP000006048"/>
    </source>
</evidence>
<dbReference type="OrthoDB" id="9807064at2"/>
<evidence type="ECO:0000313" key="3">
    <source>
        <dbReference type="EMBL" id="AFM14510.1"/>
    </source>
</evidence>
<dbReference type="GO" id="GO:0004077">
    <property type="term" value="F:biotin--[biotin carboxyl-carrier protein] ligase activity"/>
    <property type="evidence" value="ECO:0007669"/>
    <property type="project" value="InterPro"/>
</dbReference>
<keyword evidence="1 3" id="KW-0436">Ligase</keyword>
<gene>
    <name evidence="3" type="ordered locus">Turpa_3876</name>
</gene>
<dbReference type="EMBL" id="CP002959">
    <property type="protein sequence ID" value="AFM14510.1"/>
    <property type="molecule type" value="Genomic_DNA"/>
</dbReference>
<dbReference type="RefSeq" id="WP_014804987.1">
    <property type="nucleotide sequence ID" value="NC_018020.1"/>
</dbReference>
<dbReference type="PROSITE" id="PS51733">
    <property type="entry name" value="BPL_LPL_CATALYTIC"/>
    <property type="match status" value="1"/>
</dbReference>
<dbReference type="InterPro" id="IPR004408">
    <property type="entry name" value="Biotin_CoA_COase_ligase"/>
</dbReference>
<proteinExistence type="predicted"/>
<name>I4BB53_TURPD</name>
<dbReference type="NCBIfam" id="TIGR00121">
    <property type="entry name" value="birA_ligase"/>
    <property type="match status" value="1"/>
</dbReference>
<dbReference type="HOGENOM" id="CLU_051096_5_2_12"/>
<feature type="domain" description="BPL/LPL catalytic" evidence="2">
    <location>
        <begin position="1"/>
        <end position="172"/>
    </location>
</feature>
<dbReference type="PATRIC" id="fig|869212.3.peg.3906"/>
<keyword evidence="4" id="KW-1185">Reference proteome</keyword>
<dbReference type="STRING" id="869212.Turpa_3876"/>
<dbReference type="Gene3D" id="3.30.930.10">
    <property type="entry name" value="Bira Bifunctional Protein, Domain 2"/>
    <property type="match status" value="1"/>
</dbReference>
<accession>I4BB53</accession>
<dbReference type="Pfam" id="PF03099">
    <property type="entry name" value="BPL_LplA_LipB"/>
    <property type="match status" value="1"/>
</dbReference>
<dbReference type="KEGG" id="tpx:Turpa_3876"/>
<dbReference type="Proteomes" id="UP000006048">
    <property type="component" value="Chromosome"/>
</dbReference>
<dbReference type="PANTHER" id="PTHR12835">
    <property type="entry name" value="BIOTIN PROTEIN LIGASE"/>
    <property type="match status" value="1"/>
</dbReference>
<evidence type="ECO:0000259" key="2">
    <source>
        <dbReference type="PROSITE" id="PS51733"/>
    </source>
</evidence>
<dbReference type="SUPFAM" id="SSF55681">
    <property type="entry name" value="Class II aaRS and biotin synthetases"/>
    <property type="match status" value="1"/>
</dbReference>
<dbReference type="PANTHER" id="PTHR12835:SF5">
    <property type="entry name" value="BIOTIN--PROTEIN LIGASE"/>
    <property type="match status" value="1"/>
</dbReference>
<sequence length="227" mass="24792">MRLFTTLAEVDSTNRWLIERITHLDPWHTVRAKVQTAGRGRLTRSWFSGSADTNLAFSMIVPVAKVDPGAISAGVGLALQNALSFYAQVNLRWPNDIVAQGKKLAGVLISQNSEDPHRVVVGIGVNVNSEDFPREIAGTANSLALAAGHPLRVQKLWLQLWKAVRTAFSGGVPNLDADFIARYNSVAWPFIKRSEISEELLQFQTLLPDGRALCLSPEGPVALDMAP</sequence>
<reference evidence="3 4" key="1">
    <citation type="submission" date="2012-06" db="EMBL/GenBank/DDBJ databases">
        <title>The complete chromosome of genome of Turneriella parva DSM 21527.</title>
        <authorList>
            <consortium name="US DOE Joint Genome Institute (JGI-PGF)"/>
            <person name="Lucas S."/>
            <person name="Han J."/>
            <person name="Lapidus A."/>
            <person name="Bruce D."/>
            <person name="Goodwin L."/>
            <person name="Pitluck S."/>
            <person name="Peters L."/>
            <person name="Kyrpides N."/>
            <person name="Mavromatis K."/>
            <person name="Ivanova N."/>
            <person name="Mikhailova N."/>
            <person name="Chertkov O."/>
            <person name="Detter J.C."/>
            <person name="Tapia R."/>
            <person name="Han C."/>
            <person name="Land M."/>
            <person name="Hauser L."/>
            <person name="Markowitz V."/>
            <person name="Cheng J.-F."/>
            <person name="Hugenholtz P."/>
            <person name="Woyke T."/>
            <person name="Wu D."/>
            <person name="Gronow S."/>
            <person name="Wellnitz S."/>
            <person name="Brambilla E."/>
            <person name="Klenk H.-P."/>
            <person name="Eisen J.A."/>
        </authorList>
    </citation>
    <scope>NUCLEOTIDE SEQUENCE [LARGE SCALE GENOMIC DNA]</scope>
    <source>
        <strain evidence="4">ATCC BAA-1111 / DSM 21527 / NCTC 11395 / H</strain>
    </source>
</reference>
<dbReference type="InterPro" id="IPR045864">
    <property type="entry name" value="aa-tRNA-synth_II/BPL/LPL"/>
</dbReference>
<organism evidence="3 4">
    <name type="scientific">Turneriella parva (strain ATCC BAA-1111 / DSM 21527 / NCTC 11395 / H)</name>
    <name type="common">Leptospira parva</name>
    <dbReference type="NCBI Taxonomy" id="869212"/>
    <lineage>
        <taxon>Bacteria</taxon>
        <taxon>Pseudomonadati</taxon>
        <taxon>Spirochaetota</taxon>
        <taxon>Spirochaetia</taxon>
        <taxon>Leptospirales</taxon>
        <taxon>Leptospiraceae</taxon>
        <taxon>Turneriella</taxon>
    </lineage>
</organism>
<dbReference type="AlphaFoldDB" id="I4BB53"/>
<dbReference type="InterPro" id="IPR004143">
    <property type="entry name" value="BPL_LPL_catalytic"/>
</dbReference>
<evidence type="ECO:0000256" key="1">
    <source>
        <dbReference type="ARBA" id="ARBA00022598"/>
    </source>
</evidence>